<evidence type="ECO:0000256" key="2">
    <source>
        <dbReference type="ARBA" id="ARBA00022837"/>
    </source>
</evidence>
<accession>A0A6J4S001</accession>
<feature type="signal peptide" evidence="4">
    <location>
        <begin position="1"/>
        <end position="29"/>
    </location>
</feature>
<gene>
    <name evidence="5" type="ORF">AVDCRST_MAG67-895</name>
</gene>
<evidence type="ECO:0000256" key="3">
    <source>
        <dbReference type="SAM" id="MobiDB-lite"/>
    </source>
</evidence>
<evidence type="ECO:0000256" key="4">
    <source>
        <dbReference type="SAM" id="SignalP"/>
    </source>
</evidence>
<proteinExistence type="predicted"/>
<sequence length="336" mass="34766">MIAAMVGHRALTIALAALALACGAVTLLAAAPARFVPVAAAHPEPNDVDGDEVANADDNCPTTPNGSQLNTDGDTEGDSCDADDDNDGFPDSADNCRLVPNDQTDSNRDGRGDACPFVDTDLDGVFEADNCPAIANPDQRDLDGDDRGDVCDRDDDGDKYDDGFDNCPTTYNPDQADLDKDGLGSGCDAQELIAGPATGGGPTAPGEPPAGGPSGQAASDTRAPVVSVSIARRQRLSDAGRSLVVTVRCSEACSLSAELSAGAAAARRAGLGRTRGVLARGSWSLAGAGRTYVFARWTSTVRKLRPGRRLKATLRLTATDPAGNRRVVSRSIELRR</sequence>
<feature type="region of interest" description="Disordered" evidence="3">
    <location>
        <begin position="129"/>
        <end position="157"/>
    </location>
</feature>
<dbReference type="GO" id="GO:0007155">
    <property type="term" value="P:cell adhesion"/>
    <property type="evidence" value="ECO:0007669"/>
    <property type="project" value="InterPro"/>
</dbReference>
<dbReference type="Pfam" id="PF02412">
    <property type="entry name" value="TSP_3"/>
    <property type="match status" value="4"/>
</dbReference>
<evidence type="ECO:0000256" key="1">
    <source>
        <dbReference type="ARBA" id="ARBA00022729"/>
    </source>
</evidence>
<dbReference type="InterPro" id="IPR017897">
    <property type="entry name" value="Thrombospondin_3_rpt"/>
</dbReference>
<feature type="region of interest" description="Disordered" evidence="3">
    <location>
        <begin position="190"/>
        <end position="223"/>
    </location>
</feature>
<name>A0A6J4S001_9ACTN</name>
<dbReference type="InterPro" id="IPR003367">
    <property type="entry name" value="Thrombospondin_3-like_rpt"/>
</dbReference>
<dbReference type="PANTHER" id="PTHR10199:SF100">
    <property type="entry name" value="THROMBOSPONDIN, ISOFORM A"/>
    <property type="match status" value="1"/>
</dbReference>
<feature type="compositionally biased region" description="Acidic residues" evidence="3">
    <location>
        <begin position="73"/>
        <end position="88"/>
    </location>
</feature>
<dbReference type="EMBL" id="CADCVQ010000043">
    <property type="protein sequence ID" value="CAA9481424.1"/>
    <property type="molecule type" value="Genomic_DNA"/>
</dbReference>
<keyword evidence="1 4" id="KW-0732">Signal</keyword>
<dbReference type="PANTHER" id="PTHR10199">
    <property type="entry name" value="THROMBOSPONDIN"/>
    <property type="match status" value="1"/>
</dbReference>
<keyword evidence="2" id="KW-0106">Calcium</keyword>
<feature type="compositionally biased region" description="Acidic residues" evidence="3">
    <location>
        <begin position="46"/>
        <end position="55"/>
    </location>
</feature>
<feature type="region of interest" description="Disordered" evidence="3">
    <location>
        <begin position="46"/>
        <end position="115"/>
    </location>
</feature>
<reference evidence="5" key="1">
    <citation type="submission" date="2020-02" db="EMBL/GenBank/DDBJ databases">
        <authorList>
            <person name="Meier V. D."/>
        </authorList>
    </citation>
    <scope>NUCLEOTIDE SEQUENCE</scope>
    <source>
        <strain evidence="5">AVDCRST_MAG67</strain>
    </source>
</reference>
<protein>
    <submittedName>
        <fullName evidence="5">Uncharacterized protein</fullName>
    </submittedName>
</protein>
<feature type="compositionally biased region" description="Polar residues" evidence="3">
    <location>
        <begin position="60"/>
        <end position="72"/>
    </location>
</feature>
<dbReference type="SUPFAM" id="SSF103647">
    <property type="entry name" value="TSP type-3 repeat"/>
    <property type="match status" value="2"/>
</dbReference>
<dbReference type="Gene3D" id="4.10.1080.10">
    <property type="entry name" value="TSP type-3 repeat"/>
    <property type="match status" value="1"/>
</dbReference>
<dbReference type="AlphaFoldDB" id="A0A6J4S001"/>
<dbReference type="GO" id="GO:0005509">
    <property type="term" value="F:calcium ion binding"/>
    <property type="evidence" value="ECO:0007669"/>
    <property type="project" value="InterPro"/>
</dbReference>
<feature type="chain" id="PRO_5038842257" evidence="4">
    <location>
        <begin position="30"/>
        <end position="336"/>
    </location>
</feature>
<evidence type="ECO:0000313" key="5">
    <source>
        <dbReference type="EMBL" id="CAA9481424.1"/>
    </source>
</evidence>
<dbReference type="InterPro" id="IPR028974">
    <property type="entry name" value="TSP_type-3_rpt"/>
</dbReference>
<feature type="compositionally biased region" description="Basic and acidic residues" evidence="3">
    <location>
        <begin position="138"/>
        <end position="151"/>
    </location>
</feature>
<dbReference type="PROSITE" id="PS51234">
    <property type="entry name" value="TSP3"/>
    <property type="match status" value="1"/>
</dbReference>
<organism evidence="5">
    <name type="scientific">uncultured Solirubrobacteraceae bacterium</name>
    <dbReference type="NCBI Taxonomy" id="1162706"/>
    <lineage>
        <taxon>Bacteria</taxon>
        <taxon>Bacillati</taxon>
        <taxon>Actinomycetota</taxon>
        <taxon>Thermoleophilia</taxon>
        <taxon>Solirubrobacterales</taxon>
        <taxon>Solirubrobacteraceae</taxon>
        <taxon>environmental samples</taxon>
    </lineage>
</organism>